<dbReference type="PANTHER" id="PTHR33408">
    <property type="entry name" value="TRANSPOSASE"/>
    <property type="match status" value="1"/>
</dbReference>
<dbReference type="InterPro" id="IPR008490">
    <property type="entry name" value="Transposase_InsH_N"/>
</dbReference>
<dbReference type="GO" id="GO:0004803">
    <property type="term" value="F:transposase activity"/>
    <property type="evidence" value="ECO:0007669"/>
    <property type="project" value="InterPro"/>
</dbReference>
<sequence length="439" mass="49287">MMLGRKERDQLELYMCGSLRDLLPDDHILVRVDRVLDLSWLREAVSECYSPGSGRPGIDPEVAVRLMLAGFLLGIVHDRRLLREAQVHLAIRWFIGFGLHEVLPDHSSLTRIRQRWGAERFRQIFKRTVTACVAAGIAKGEVVHVDASLIRADVSWESLAVRHVDAVRAENGDGTEVARVAGETLKTSRKSGRYKKVCLTDPDASMATNGRNRRLEPAYKQHGVVDDVSGVILDVEITTGEVNEGQEILNRLDAVADTTGATIKVATADAGYAYAKVFGGLERRGITAVIPTKAEPIRSKVPLRRFRYDARHDHVKYPRGQILQPNRTKIQYGRFFASKAVDCAGCDLAAICLSPSRVTKAVVIVHDYPALLRARRRRERWGEDDKRLYQRHRWRSEGFHGEAKTWHGLARAVRRGLANMRIQAYLTAAAINLKRLAPI</sequence>
<name>A0A7W6H9J2_9HYPH</name>
<dbReference type="EMBL" id="JACIEK010000048">
    <property type="protein sequence ID" value="MBB4000946.1"/>
    <property type="molecule type" value="Genomic_DNA"/>
</dbReference>
<dbReference type="AlphaFoldDB" id="A0A7W6H9J2"/>
<evidence type="ECO:0000313" key="3">
    <source>
        <dbReference type="EMBL" id="MBB4000946.1"/>
    </source>
</evidence>
<dbReference type="Proteomes" id="UP000542776">
    <property type="component" value="Unassembled WGS sequence"/>
</dbReference>
<evidence type="ECO:0000259" key="1">
    <source>
        <dbReference type="Pfam" id="PF01609"/>
    </source>
</evidence>
<dbReference type="Pfam" id="PF05598">
    <property type="entry name" value="DUF772"/>
    <property type="match status" value="1"/>
</dbReference>
<reference evidence="3 4" key="1">
    <citation type="submission" date="2020-08" db="EMBL/GenBank/DDBJ databases">
        <title>Genomic Encyclopedia of Type Strains, Phase IV (KMG-IV): sequencing the most valuable type-strain genomes for metagenomic binning, comparative biology and taxonomic classification.</title>
        <authorList>
            <person name="Goeker M."/>
        </authorList>
    </citation>
    <scope>NUCLEOTIDE SEQUENCE [LARGE SCALE GENOMIC DNA]</scope>
    <source>
        <strain evidence="3 4">DSM 102238</strain>
    </source>
</reference>
<evidence type="ECO:0000259" key="2">
    <source>
        <dbReference type="Pfam" id="PF05598"/>
    </source>
</evidence>
<keyword evidence="4" id="KW-1185">Reference proteome</keyword>
<feature type="domain" description="Transposase IS4-like" evidence="1">
    <location>
        <begin position="209"/>
        <end position="433"/>
    </location>
</feature>
<dbReference type="GO" id="GO:0003677">
    <property type="term" value="F:DNA binding"/>
    <property type="evidence" value="ECO:0007669"/>
    <property type="project" value="InterPro"/>
</dbReference>
<accession>A0A7W6H9J2</accession>
<dbReference type="Pfam" id="PF01609">
    <property type="entry name" value="DDE_Tnp_1"/>
    <property type="match status" value="1"/>
</dbReference>
<feature type="domain" description="Transposase InsH N-terminal" evidence="2">
    <location>
        <begin position="18"/>
        <end position="115"/>
    </location>
</feature>
<dbReference type="GO" id="GO:0006313">
    <property type="term" value="P:DNA transposition"/>
    <property type="evidence" value="ECO:0007669"/>
    <property type="project" value="InterPro"/>
</dbReference>
<comment type="caution">
    <text evidence="3">The sequence shown here is derived from an EMBL/GenBank/DDBJ whole genome shotgun (WGS) entry which is preliminary data.</text>
</comment>
<organism evidence="3 4">
    <name type="scientific">Aureimonas pseudogalii</name>
    <dbReference type="NCBI Taxonomy" id="1744844"/>
    <lineage>
        <taxon>Bacteria</taxon>
        <taxon>Pseudomonadati</taxon>
        <taxon>Pseudomonadota</taxon>
        <taxon>Alphaproteobacteria</taxon>
        <taxon>Hyphomicrobiales</taxon>
        <taxon>Aurantimonadaceae</taxon>
        <taxon>Aureimonas</taxon>
    </lineage>
</organism>
<dbReference type="PANTHER" id="PTHR33408:SF2">
    <property type="entry name" value="TRANSPOSASE DDE DOMAIN-CONTAINING PROTEIN"/>
    <property type="match status" value="1"/>
</dbReference>
<gene>
    <name evidence="3" type="ORF">GGR04_004832</name>
</gene>
<dbReference type="InterPro" id="IPR002559">
    <property type="entry name" value="Transposase_11"/>
</dbReference>
<protein>
    <submittedName>
        <fullName evidence="3">Transposase</fullName>
    </submittedName>
</protein>
<evidence type="ECO:0000313" key="4">
    <source>
        <dbReference type="Proteomes" id="UP000542776"/>
    </source>
</evidence>
<proteinExistence type="predicted"/>